<proteinExistence type="inferred from homology"/>
<dbReference type="InterPro" id="IPR016393">
    <property type="entry name" value="Rep_E1_papillomaV"/>
</dbReference>
<evidence type="ECO:0000256" key="11">
    <source>
        <dbReference type="ARBA" id="ARBA00023235"/>
    </source>
</evidence>
<feature type="modified residue" description="Phosphoserine; by host" evidence="15">
    <location>
        <position position="99"/>
    </location>
</feature>
<organism evidence="18 19">
    <name type="scientific">Human papillomavirus</name>
    <dbReference type="NCBI Taxonomy" id="10566"/>
    <lineage>
        <taxon>Viruses</taxon>
        <taxon>Monodnaviria</taxon>
        <taxon>Shotokuvirae</taxon>
        <taxon>Cossaviricota</taxon>
        <taxon>Papovaviricetes</taxon>
        <taxon>Zurhausenvirales</taxon>
        <taxon>Papillomaviridae</taxon>
    </lineage>
</organism>
<keyword evidence="5 15" id="KW-0235">DNA replication</keyword>
<dbReference type="InterPro" id="IPR027417">
    <property type="entry name" value="P-loop_NTPase"/>
</dbReference>
<dbReference type="SUPFAM" id="SSF52540">
    <property type="entry name" value="P-loop containing nucleoside triphosphate hydrolases"/>
    <property type="match status" value="1"/>
</dbReference>
<dbReference type="EC" id="5.6.2.4" evidence="15 16"/>
<comment type="PTM">
    <text evidence="15">Phosphorylated.</text>
</comment>
<evidence type="ECO:0000256" key="6">
    <source>
        <dbReference type="ARBA" id="ARBA00022741"/>
    </source>
</evidence>
<keyword evidence="11 15" id="KW-0413">Isomerase</keyword>
<evidence type="ECO:0000259" key="17">
    <source>
        <dbReference type="PROSITE" id="PS51206"/>
    </source>
</evidence>
<evidence type="ECO:0000256" key="4">
    <source>
        <dbReference type="ARBA" id="ARBA00022562"/>
    </source>
</evidence>
<evidence type="ECO:0000256" key="7">
    <source>
        <dbReference type="ARBA" id="ARBA00022801"/>
    </source>
</evidence>
<keyword evidence="15" id="KW-1017">Isopeptide bond</keyword>
<dbReference type="Pfam" id="PF20450">
    <property type="entry name" value="PPV_E1_DBD"/>
    <property type="match status" value="1"/>
</dbReference>
<dbReference type="InterPro" id="IPR001177">
    <property type="entry name" value="PPV_DNA_helicase_E1_C"/>
</dbReference>
<evidence type="ECO:0000256" key="10">
    <source>
        <dbReference type="ARBA" id="ARBA00023125"/>
    </source>
</evidence>
<keyword evidence="6 15" id="KW-0547">Nucleotide-binding</keyword>
<comment type="function">
    <text evidence="14 15">ATP-dependent DNA 3'-5' helicase required for initiation of viral DNA replication. It forms a complex with the viral E2 protein. The E1-E2 complex binds to the replication origin which contains binding sites for both proteins. During the initial step, a dimer of E1 interacts with a dimer of protein E2 leading to a complex that binds the viral origin of replication with high specificity. Then, a second dimer of E1 displaces the E2 dimer in an ATP-dependent manner to form the E1 tetramer. Following this, two E1 monomers are added to each half of the site, which results in the formation of two E1 trimers on the viral ori. Subsequently, two hexamers will be created. The double hexamer acts as a bi-directional helicase machinery and unwinds the viral DNA and then recruits the host DNA polymerase to start replication.</text>
</comment>
<dbReference type="GO" id="GO:0006260">
    <property type="term" value="P:DNA replication"/>
    <property type="evidence" value="ECO:0007669"/>
    <property type="project" value="UniProtKB-UniRule"/>
</dbReference>
<comment type="subcellular location">
    <subcellularLocation>
        <location evidence="1 15">Host nucleus</location>
    </subcellularLocation>
</comment>
<evidence type="ECO:0000256" key="12">
    <source>
        <dbReference type="ARBA" id="ARBA00034617"/>
    </source>
</evidence>
<name>A0A0K1YWP5_9PAPI</name>
<comment type="similarity">
    <text evidence="15 16">Belongs to the papillomaviridae E1 protein family.</text>
</comment>
<dbReference type="InterPro" id="IPR046832">
    <property type="entry name" value="PPV_E1_DBD"/>
</dbReference>
<comment type="catalytic activity">
    <reaction evidence="13 15 16">
        <text>ATP + H2O = ADP + phosphate + H(+)</text>
        <dbReference type="Rhea" id="RHEA:13065"/>
        <dbReference type="ChEBI" id="CHEBI:15377"/>
        <dbReference type="ChEBI" id="CHEBI:15378"/>
        <dbReference type="ChEBI" id="CHEBI:30616"/>
        <dbReference type="ChEBI" id="CHEBI:43474"/>
        <dbReference type="ChEBI" id="CHEBI:456216"/>
        <dbReference type="EC" id="5.6.2.4"/>
    </reaction>
</comment>
<feature type="cross-link" description="Glycyl lysine isopeptide (Lys-Gly) (interchain with G-Cter in SUMO)" evidence="15">
    <location>
        <position position="511"/>
    </location>
</feature>
<evidence type="ECO:0000313" key="19">
    <source>
        <dbReference type="Proteomes" id="UP000138915"/>
    </source>
</evidence>
<dbReference type="InterPro" id="IPR037102">
    <property type="entry name" value="Znf_lg_T-Ag_D1_dom_sf"/>
</dbReference>
<keyword evidence="15" id="KW-0832">Ubl conjugation</keyword>
<feature type="binding site" evidence="15">
    <location>
        <begin position="430"/>
        <end position="437"/>
    </location>
    <ligand>
        <name>ATP</name>
        <dbReference type="ChEBI" id="CHEBI:30616"/>
    </ligand>
</feature>
<protein>
    <recommendedName>
        <fullName evidence="15 16">Replication protein E1</fullName>
        <ecNumber evidence="15 16">5.6.2.4</ecNumber>
    </recommendedName>
    <alternativeName>
        <fullName evidence="15">ATP-dependent helicase E1</fullName>
    </alternativeName>
    <alternativeName>
        <fullName evidence="15">DNA 3'-5' helicase E1</fullName>
    </alternativeName>
</protein>
<dbReference type="Gene3D" id="1.10.10.510">
    <property type="entry name" value="Zinc finger, large T-antigen D1 domain"/>
    <property type="match status" value="1"/>
</dbReference>
<evidence type="ECO:0000256" key="1">
    <source>
        <dbReference type="ARBA" id="ARBA00004147"/>
    </source>
</evidence>
<dbReference type="Pfam" id="PF00524">
    <property type="entry name" value="PPV_E1_N"/>
    <property type="match status" value="1"/>
</dbReference>
<dbReference type="GO" id="GO:0042025">
    <property type="term" value="C:host cell nucleus"/>
    <property type="evidence" value="ECO:0007669"/>
    <property type="project" value="UniProtKB-SubCell"/>
</dbReference>
<dbReference type="GO" id="GO:0003677">
    <property type="term" value="F:DNA binding"/>
    <property type="evidence" value="ECO:0007669"/>
    <property type="project" value="UniProtKB-UniRule"/>
</dbReference>
<evidence type="ECO:0000256" key="14">
    <source>
        <dbReference type="ARBA" id="ARBA00093297"/>
    </source>
</evidence>
<comment type="caution">
    <text evidence="15">Lacks conserved residue(s) required for the propagation of feature annotation.</text>
</comment>
<dbReference type="Gene3D" id="3.40.1310.10">
    <property type="match status" value="1"/>
</dbReference>
<feature type="domain" description="SF3 helicase" evidence="17">
    <location>
        <begin position="390"/>
        <end position="554"/>
    </location>
</feature>
<keyword evidence="3 15" id="KW-0597">Phosphoprotein</keyword>
<sequence length="603" mass="68839">MADPTKGTDMCALEGTSQWYIFSEAECMGSLDTLEELFDKSSDSDVSNLIDDMDESEQGNSLALYNQQVTEDSNNAIAQLKRKYTKSPLKTKPSVAELSPQLEAVTISPQKYKRRLFVDSGIVEDETANSVEKVVGEEVNTINNNMDSNITVLQSSSNQIRMLAKFKDMFGVSYCELTRVFKSDKSCDDNWVVNVAVASDEIIQASKTILQKYCDYIQVISYGFHGLYLLQFKTAKSRETVINLFKTVLNINENVIMCNPPKTRSTATALYFYKLAVGNGSFTFGETPDWIARHTMLDHQLASTAESFELSQMIQYCYDHNLVTECEIAYKYASIADEDKNAAAFLKSNMQVKYVKDCCAMVRYYKRQEMKEMSISEWIWKCCDECEGNGDWKVLAQFFRYQEISFVSFMTALRVLFKNIPKRNCLVFHGPPDTGKSYICSSLTKFLQGKVVSFMNRASHFWLQPLQDCKLGFLDDATYPCWQFMDINMRNALDGNSISLDTKHKAPLQMKLPPLLVTTNVDVFAEESLKYLRSRLVCFKFPNKLPFTDDGALVYEITDKTWKCFFSKFAVQLDLTTREDLENESGRSDRAFRCTTRDSNDSL</sequence>
<dbReference type="PROSITE" id="PS51206">
    <property type="entry name" value="SF3_HELICASE_1"/>
    <property type="match status" value="1"/>
</dbReference>
<keyword evidence="2 15" id="KW-0244">Early protein</keyword>
<dbReference type="GO" id="GO:0005524">
    <property type="term" value="F:ATP binding"/>
    <property type="evidence" value="ECO:0007669"/>
    <property type="project" value="UniProtKB-UniRule"/>
</dbReference>
<evidence type="ECO:0000256" key="2">
    <source>
        <dbReference type="ARBA" id="ARBA00022518"/>
    </source>
</evidence>
<reference evidence="19" key="1">
    <citation type="submission" date="2015-01" db="EMBL/GenBank/DDBJ databases">
        <title>Does Human Papillomavirus-Negative Condylomata Exist?</title>
        <authorList>
            <person name="Arroyo Muhr L.S."/>
            <person name="Bzhalava D."/>
            <person name="Lagheden C."/>
            <person name="Eklund C."/>
            <person name="Johansson H."/>
            <person name="Forslund O."/>
            <person name="Dillner J."/>
            <person name="Hultin E."/>
        </authorList>
    </citation>
    <scope>NUCLEOTIDE SEQUENCE [LARGE SCALE GENOMIC DNA]</scope>
</reference>
<feature type="short sequence motif" description="Nuclear localization signal" evidence="15">
    <location>
        <begin position="81"/>
        <end position="83"/>
    </location>
</feature>
<evidence type="ECO:0000313" key="18">
    <source>
        <dbReference type="EMBL" id="AKZ17773.1"/>
    </source>
</evidence>
<feature type="modified residue" description="Phosphoserine; by host" evidence="15">
    <location>
        <position position="87"/>
    </location>
</feature>
<keyword evidence="8 15" id="KW-0347">Helicase</keyword>
<evidence type="ECO:0000256" key="13">
    <source>
        <dbReference type="ARBA" id="ARBA00048988"/>
    </source>
</evidence>
<dbReference type="PIRSF" id="PIRSF003383">
    <property type="entry name" value="Rep_E1_papillomaV"/>
    <property type="match status" value="1"/>
</dbReference>
<evidence type="ECO:0000256" key="3">
    <source>
        <dbReference type="ARBA" id="ARBA00022553"/>
    </source>
</evidence>
<evidence type="ECO:0000256" key="15">
    <source>
        <dbReference type="HAMAP-Rule" id="MF_04000"/>
    </source>
</evidence>
<evidence type="ECO:0000256" key="16">
    <source>
        <dbReference type="PIRNR" id="PIRNR003383"/>
    </source>
</evidence>
<dbReference type="InterPro" id="IPR014015">
    <property type="entry name" value="Helicase_SF3_DNA-vir"/>
</dbReference>
<evidence type="ECO:0000256" key="8">
    <source>
        <dbReference type="ARBA" id="ARBA00022806"/>
    </source>
</evidence>
<dbReference type="Gene3D" id="3.40.50.300">
    <property type="entry name" value="P-loop containing nucleotide triphosphate hydrolases"/>
    <property type="match status" value="1"/>
</dbReference>
<keyword evidence="10 15" id="KW-0238">DNA-binding</keyword>
<dbReference type="Proteomes" id="UP000138915">
    <property type="component" value="Genome"/>
</dbReference>
<dbReference type="EMBL" id="KP692118">
    <property type="protein sequence ID" value="AKZ17773.1"/>
    <property type="molecule type" value="Genomic_DNA"/>
</dbReference>
<gene>
    <name evidence="15 18" type="primary">E1</name>
</gene>
<evidence type="ECO:0000256" key="5">
    <source>
        <dbReference type="ARBA" id="ARBA00022705"/>
    </source>
</evidence>
<dbReference type="GO" id="GO:0016887">
    <property type="term" value="F:ATP hydrolysis activity"/>
    <property type="evidence" value="ECO:0007669"/>
    <property type="project" value="RHEA"/>
</dbReference>
<dbReference type="GO" id="GO:0043138">
    <property type="term" value="F:3'-5' DNA helicase activity"/>
    <property type="evidence" value="ECO:0007669"/>
    <property type="project" value="UniProtKB-UniRule"/>
</dbReference>
<comment type="PTM">
    <text evidence="15">Sumoylated.</text>
</comment>
<dbReference type="InterPro" id="IPR046935">
    <property type="entry name" value="PPV_E1_DBD_sf"/>
</dbReference>
<accession>A0A0K1YWP5</accession>
<comment type="catalytic activity">
    <reaction evidence="12 15">
        <text>Couples ATP hydrolysis with the unwinding of duplex DNA by translocating in the 3'-5' direction.</text>
        <dbReference type="EC" id="5.6.2.4"/>
    </reaction>
</comment>
<evidence type="ECO:0000256" key="9">
    <source>
        <dbReference type="ARBA" id="ARBA00022840"/>
    </source>
</evidence>
<keyword evidence="4 15" id="KW-1048">Host nucleus</keyword>
<dbReference type="InterPro" id="IPR014000">
    <property type="entry name" value="PPV_DNA_helicase_E1_N"/>
</dbReference>
<feature type="short sequence motif" description="Nuclear export signal" evidence="15">
    <location>
        <begin position="98"/>
        <end position="107"/>
    </location>
</feature>
<comment type="subunit">
    <text evidence="15">Can form hexamers. Interacts with E2 protein; this interaction increases E1 DNA binding specificity. Interacts with host DNA polymerase subunit POLA2. Interacts with host single stranded DNA-binding protein RPA1. Interacts with host TOP1; this interaction stimulates the enzymatic activity of TOP1.</text>
</comment>
<dbReference type="Pfam" id="PF00519">
    <property type="entry name" value="PPV_E1_C"/>
    <property type="match status" value="1"/>
</dbReference>
<comment type="function">
    <text evidence="16">ATP-dependent DNA helicase required for initiation of viral DNA replication. It forms a complex with the viral E2 protein. The E1-E2 complex binds to the replication origin which contains binding sites for both proteins.</text>
</comment>
<keyword evidence="9 15" id="KW-0067">ATP-binding</keyword>
<dbReference type="HAMAP" id="MF_04000">
    <property type="entry name" value="PPV_E1"/>
    <property type="match status" value="1"/>
</dbReference>
<dbReference type="SUPFAM" id="SSF55464">
    <property type="entry name" value="Origin of replication-binding domain, RBD-like"/>
    <property type="match status" value="1"/>
</dbReference>
<keyword evidence="7 15" id="KW-0378">Hydrolase</keyword>